<accession>A0A7W7C3M8</accession>
<feature type="region of interest" description="Disordered" evidence="1">
    <location>
        <begin position="1"/>
        <end position="94"/>
    </location>
</feature>
<feature type="domain" description="Pyrrolo-quinoline quinone repeat" evidence="2">
    <location>
        <begin position="191"/>
        <end position="277"/>
    </location>
</feature>
<feature type="compositionally biased region" description="Low complexity" evidence="1">
    <location>
        <begin position="34"/>
        <end position="67"/>
    </location>
</feature>
<comment type="caution">
    <text evidence="3">The sequence shown here is derived from an EMBL/GenBank/DDBJ whole genome shotgun (WGS) entry which is preliminary data.</text>
</comment>
<dbReference type="Pfam" id="PF13360">
    <property type="entry name" value="PQQ_2"/>
    <property type="match status" value="1"/>
</dbReference>
<proteinExistence type="predicted"/>
<dbReference type="Gene3D" id="2.130.10.10">
    <property type="entry name" value="YVTN repeat-like/Quinoprotein amine dehydrogenase"/>
    <property type="match status" value="1"/>
</dbReference>
<organism evidence="3 4">
    <name type="scientific">Crossiella cryophila</name>
    <dbReference type="NCBI Taxonomy" id="43355"/>
    <lineage>
        <taxon>Bacteria</taxon>
        <taxon>Bacillati</taxon>
        <taxon>Actinomycetota</taxon>
        <taxon>Actinomycetes</taxon>
        <taxon>Pseudonocardiales</taxon>
        <taxon>Pseudonocardiaceae</taxon>
        <taxon>Crossiella</taxon>
    </lineage>
</organism>
<dbReference type="InterPro" id="IPR011047">
    <property type="entry name" value="Quinoprotein_ADH-like_sf"/>
</dbReference>
<reference evidence="3 4" key="1">
    <citation type="submission" date="2020-08" db="EMBL/GenBank/DDBJ databases">
        <title>Sequencing the genomes of 1000 actinobacteria strains.</title>
        <authorList>
            <person name="Klenk H.-P."/>
        </authorList>
    </citation>
    <scope>NUCLEOTIDE SEQUENCE [LARGE SCALE GENOMIC DNA]</scope>
    <source>
        <strain evidence="3 4">DSM 44230</strain>
    </source>
</reference>
<evidence type="ECO:0000313" key="4">
    <source>
        <dbReference type="Proteomes" id="UP000533598"/>
    </source>
</evidence>
<protein>
    <recommendedName>
        <fullName evidence="2">Pyrrolo-quinoline quinone repeat domain-containing protein</fullName>
    </recommendedName>
</protein>
<feature type="compositionally biased region" description="Low complexity" evidence="1">
    <location>
        <begin position="75"/>
        <end position="94"/>
    </location>
</feature>
<dbReference type="Proteomes" id="UP000533598">
    <property type="component" value="Unassembled WGS sequence"/>
</dbReference>
<keyword evidence="4" id="KW-1185">Reference proteome</keyword>
<name>A0A7W7C3M8_9PSEU</name>
<dbReference type="InterPro" id="IPR015943">
    <property type="entry name" value="WD40/YVTN_repeat-like_dom_sf"/>
</dbReference>
<feature type="compositionally biased region" description="Low complexity" evidence="1">
    <location>
        <begin position="7"/>
        <end position="24"/>
    </location>
</feature>
<dbReference type="EMBL" id="JACHMH010000001">
    <property type="protein sequence ID" value="MBB4673946.1"/>
    <property type="molecule type" value="Genomic_DNA"/>
</dbReference>
<dbReference type="RefSeq" id="WP_184999999.1">
    <property type="nucleotide sequence ID" value="NZ_BAAAUI010000013.1"/>
</dbReference>
<dbReference type="AlphaFoldDB" id="A0A7W7C3M8"/>
<sequence length="563" mass="57750">MPPEQNAAPEDPAARDAAQAQPEQPGTPANPEQPSAESGEPATEAPAEPAAVQAEPAATPAEPASAAIPGDTPTEPSAAASEPPALSAEAPAVAPAEAVPAEPLLAAPLLPGALLAESAATPSDAEPPPPVPPRSFVTRWDLVATAVITVTLLVAALLVWTFSDARATVSQTSNPPLPLLDAPTSLPPTLAEVWRAPSTATQNAVTTAQVVVTADNGAVVGRDPLSGQERWRYQRDLPLCTVAPAFGQILAVFQRGDTCSEVTALDPATGKRGAQRNGDAEVGTRLLVDGVHLTTTGKKYLEGWRSDLVKTQEYGQVRAMVQPGKQLRTGCTYGSVAVTPNRVGVIERCPDDPGDRLTVFKPNPKDFDKPEASMSVVLSGSGARVIALGPDRVAAALPDPARLAIYDGNGAPVSEVPLNLPASDLQGDPDGGVAPTTVALSARCSDGTATPLTFAANTTCPSGEPASTVPTVVYWWTGSRTIALASATMTPLWTMENTLGPGTLFAGRLMVPTPAGLSVADPNSGALLGRLPLNREGYRGLVTLASAGPVLVEQRGGTLVALR</sequence>
<dbReference type="InterPro" id="IPR002372">
    <property type="entry name" value="PQQ_rpt_dom"/>
</dbReference>
<evidence type="ECO:0000259" key="2">
    <source>
        <dbReference type="Pfam" id="PF13360"/>
    </source>
</evidence>
<evidence type="ECO:0000256" key="1">
    <source>
        <dbReference type="SAM" id="MobiDB-lite"/>
    </source>
</evidence>
<dbReference type="SUPFAM" id="SSF50998">
    <property type="entry name" value="Quinoprotein alcohol dehydrogenase-like"/>
    <property type="match status" value="1"/>
</dbReference>
<evidence type="ECO:0000313" key="3">
    <source>
        <dbReference type="EMBL" id="MBB4673946.1"/>
    </source>
</evidence>
<gene>
    <name evidence="3" type="ORF">HNR67_000064</name>
</gene>